<dbReference type="InterPro" id="IPR009057">
    <property type="entry name" value="Homeodomain-like_sf"/>
</dbReference>
<dbReference type="InterPro" id="IPR017930">
    <property type="entry name" value="Myb_dom"/>
</dbReference>
<dbReference type="InterPro" id="IPR052450">
    <property type="entry name" value="TRBD-Containing_Protein"/>
</dbReference>
<dbReference type="PROSITE" id="PS51294">
    <property type="entry name" value="HTH_MYB"/>
    <property type="match status" value="1"/>
</dbReference>
<dbReference type="GO" id="GO:1905839">
    <property type="term" value="P:negative regulation of telomeric D-loop disassembly"/>
    <property type="evidence" value="ECO:0007669"/>
    <property type="project" value="TreeGrafter"/>
</dbReference>
<reference evidence="4" key="2">
    <citation type="submission" date="2004-02" db="EMBL/GenBank/DDBJ databases">
        <authorList>
            <consortium name="Genoscope"/>
            <consortium name="Whitehead Institute Centre for Genome Research"/>
        </authorList>
    </citation>
    <scope>NUCLEOTIDE SEQUENCE</scope>
</reference>
<evidence type="ECO:0000259" key="3">
    <source>
        <dbReference type="PROSITE" id="PS51294"/>
    </source>
</evidence>
<dbReference type="PANTHER" id="PTHR46734:SF1">
    <property type="entry name" value="TELOMERIC REPEAT-BINDING FACTOR 1"/>
    <property type="match status" value="1"/>
</dbReference>
<dbReference type="GO" id="GO:0098505">
    <property type="term" value="F:G-rich strand telomeric DNA binding"/>
    <property type="evidence" value="ECO:0007669"/>
    <property type="project" value="TreeGrafter"/>
</dbReference>
<protein>
    <submittedName>
        <fullName evidence="4">(spotted green pufferfish) hypothetical protein</fullName>
    </submittedName>
</protein>
<dbReference type="PANTHER" id="PTHR46734">
    <property type="entry name" value="TELOMERIC REPEAT-BINDING FACTOR 1 TERF1"/>
    <property type="match status" value="1"/>
</dbReference>
<evidence type="ECO:0000259" key="2">
    <source>
        <dbReference type="PROSITE" id="PS50090"/>
    </source>
</evidence>
<keyword evidence="1" id="KW-0539">Nucleus</keyword>
<organism evidence="4">
    <name type="scientific">Tetraodon nigroviridis</name>
    <name type="common">Spotted green pufferfish</name>
    <name type="synonym">Chelonodon nigroviridis</name>
    <dbReference type="NCBI Taxonomy" id="99883"/>
    <lineage>
        <taxon>Eukaryota</taxon>
        <taxon>Metazoa</taxon>
        <taxon>Chordata</taxon>
        <taxon>Craniata</taxon>
        <taxon>Vertebrata</taxon>
        <taxon>Euteleostomi</taxon>
        <taxon>Actinopterygii</taxon>
        <taxon>Neopterygii</taxon>
        <taxon>Teleostei</taxon>
        <taxon>Neoteleostei</taxon>
        <taxon>Acanthomorphata</taxon>
        <taxon>Eupercaria</taxon>
        <taxon>Tetraodontiformes</taxon>
        <taxon>Tetradontoidea</taxon>
        <taxon>Tetraodontidae</taxon>
        <taxon>Tetraodon</taxon>
    </lineage>
</organism>
<proteinExistence type="predicted"/>
<feature type="non-terminal residue" evidence="4">
    <location>
        <position position="1"/>
    </location>
</feature>
<sequence length="45" mass="5390">WTAKLDKNLMDGVKRHGQGKWSRILLDYDFEGRTGVMLKDRWRVL</sequence>
<dbReference type="KEGG" id="tng:GSTEN00015570G001"/>
<dbReference type="AlphaFoldDB" id="Q4SMV6"/>
<dbReference type="GO" id="GO:0000783">
    <property type="term" value="C:nuclear telomere cap complex"/>
    <property type="evidence" value="ECO:0007669"/>
    <property type="project" value="TreeGrafter"/>
</dbReference>
<feature type="non-terminal residue" evidence="4">
    <location>
        <position position="45"/>
    </location>
</feature>
<dbReference type="GO" id="GO:0071532">
    <property type="term" value="F:ankyrin repeat binding"/>
    <property type="evidence" value="ECO:0007669"/>
    <property type="project" value="TreeGrafter"/>
</dbReference>
<dbReference type="PROSITE" id="PS50090">
    <property type="entry name" value="MYB_LIKE"/>
    <property type="match status" value="1"/>
</dbReference>
<dbReference type="CDD" id="cd11660">
    <property type="entry name" value="SANT_TRF"/>
    <property type="match status" value="1"/>
</dbReference>
<comment type="caution">
    <text evidence="4">The sequence shown here is derived from an EMBL/GenBank/DDBJ whole genome shotgun (WGS) entry which is preliminary data.</text>
</comment>
<accession>Q4SMV6</accession>
<dbReference type="GO" id="GO:0003691">
    <property type="term" value="F:double-stranded telomeric DNA binding"/>
    <property type="evidence" value="ECO:0007669"/>
    <property type="project" value="TreeGrafter"/>
</dbReference>
<feature type="domain" description="Myb-like" evidence="2">
    <location>
        <begin position="1"/>
        <end position="45"/>
    </location>
</feature>
<gene>
    <name evidence="4" type="ORF">GSTENG00015570001</name>
</gene>
<feature type="domain" description="HTH myb-type" evidence="3">
    <location>
        <begin position="1"/>
        <end position="45"/>
    </location>
</feature>
<dbReference type="GO" id="GO:0003720">
    <property type="term" value="F:telomerase activity"/>
    <property type="evidence" value="ECO:0007669"/>
    <property type="project" value="TreeGrafter"/>
</dbReference>
<dbReference type="GO" id="GO:0008301">
    <property type="term" value="F:DNA binding, bending"/>
    <property type="evidence" value="ECO:0007669"/>
    <property type="project" value="TreeGrafter"/>
</dbReference>
<dbReference type="EMBL" id="CAAE01014544">
    <property type="protein sequence ID" value="CAF98026.1"/>
    <property type="molecule type" value="Genomic_DNA"/>
</dbReference>
<dbReference type="InterPro" id="IPR001005">
    <property type="entry name" value="SANT/Myb"/>
</dbReference>
<evidence type="ECO:0000313" key="4">
    <source>
        <dbReference type="EMBL" id="CAF98026.1"/>
    </source>
</evidence>
<dbReference type="GO" id="GO:0007004">
    <property type="term" value="P:telomere maintenance via telomerase"/>
    <property type="evidence" value="ECO:0007669"/>
    <property type="project" value="TreeGrafter"/>
</dbReference>
<dbReference type="GO" id="GO:0008156">
    <property type="term" value="P:negative regulation of DNA replication"/>
    <property type="evidence" value="ECO:0007669"/>
    <property type="project" value="TreeGrafter"/>
</dbReference>
<dbReference type="Pfam" id="PF00249">
    <property type="entry name" value="Myb_DNA-binding"/>
    <property type="match status" value="1"/>
</dbReference>
<evidence type="ECO:0000256" key="1">
    <source>
        <dbReference type="ARBA" id="ARBA00023242"/>
    </source>
</evidence>
<dbReference type="OrthoDB" id="608866at2759"/>
<dbReference type="SUPFAM" id="SSF46689">
    <property type="entry name" value="Homeodomain-like"/>
    <property type="match status" value="1"/>
</dbReference>
<reference evidence="4" key="1">
    <citation type="journal article" date="2004" name="Nature">
        <title>Genome duplication in the teleost fish Tetraodon nigroviridis reveals the early vertebrate proto-karyotype.</title>
        <authorList>
            <person name="Jaillon O."/>
            <person name="Aury J.-M."/>
            <person name="Brunet F."/>
            <person name="Petit J.-L."/>
            <person name="Stange-Thomann N."/>
            <person name="Mauceli E."/>
            <person name="Bouneau L."/>
            <person name="Fischer C."/>
            <person name="Ozouf-Costaz C."/>
            <person name="Bernot A."/>
            <person name="Nicaud S."/>
            <person name="Jaffe D."/>
            <person name="Fisher S."/>
            <person name="Lutfalla G."/>
            <person name="Dossat C."/>
            <person name="Segurens B."/>
            <person name="Dasilva C."/>
            <person name="Salanoubat M."/>
            <person name="Levy M."/>
            <person name="Boudet N."/>
            <person name="Castellano S."/>
            <person name="Anthouard V."/>
            <person name="Jubin C."/>
            <person name="Castelli V."/>
            <person name="Katinka M."/>
            <person name="Vacherie B."/>
            <person name="Biemont C."/>
            <person name="Skalli Z."/>
            <person name="Cattolico L."/>
            <person name="Poulain J."/>
            <person name="De Berardinis V."/>
            <person name="Cruaud C."/>
            <person name="Duprat S."/>
            <person name="Brottier P."/>
            <person name="Coutanceau J.-P."/>
            <person name="Gouzy J."/>
            <person name="Parra G."/>
            <person name="Lardier G."/>
            <person name="Chapple C."/>
            <person name="McKernan K.J."/>
            <person name="McEwan P."/>
            <person name="Bosak S."/>
            <person name="Kellis M."/>
            <person name="Volff J.-N."/>
            <person name="Guigo R."/>
            <person name="Zody M.C."/>
            <person name="Mesirov J."/>
            <person name="Lindblad-Toh K."/>
            <person name="Birren B."/>
            <person name="Nusbaum C."/>
            <person name="Kahn D."/>
            <person name="Robinson-Rechavi M."/>
            <person name="Laudet V."/>
            <person name="Schachter V."/>
            <person name="Quetier F."/>
            <person name="Saurin W."/>
            <person name="Scarpelli C."/>
            <person name="Wincker P."/>
            <person name="Lander E.S."/>
            <person name="Weissenbach J."/>
            <person name="Roest Crollius H."/>
        </authorList>
    </citation>
    <scope>NUCLEOTIDE SEQUENCE [LARGE SCALE GENOMIC DNA]</scope>
</reference>
<dbReference type="Gene3D" id="1.10.10.60">
    <property type="entry name" value="Homeodomain-like"/>
    <property type="match status" value="1"/>
</dbReference>
<name>Q4SMV6_TETNG</name>
<dbReference type="GO" id="GO:0008017">
    <property type="term" value="F:microtubule binding"/>
    <property type="evidence" value="ECO:0007669"/>
    <property type="project" value="TreeGrafter"/>
</dbReference>